<dbReference type="AlphaFoldDB" id="T1KE20"/>
<dbReference type="Proteomes" id="UP000015104">
    <property type="component" value="Unassembled WGS sequence"/>
</dbReference>
<dbReference type="EnsemblMetazoa" id="tetur09g05010.1">
    <property type="protein sequence ID" value="tetur09g05010.1"/>
    <property type="gene ID" value="tetur09g05010"/>
</dbReference>
<sequence>MDKNDGRKERDYYIFVAHKKIRKLFNRFEIIYVGVQSEVHLKSQDSTFNHYLYNNL</sequence>
<evidence type="ECO:0000313" key="2">
    <source>
        <dbReference type="Proteomes" id="UP000015104"/>
    </source>
</evidence>
<name>T1KE20_TETUR</name>
<keyword evidence="2" id="KW-1185">Reference proteome</keyword>
<evidence type="ECO:0000313" key="1">
    <source>
        <dbReference type="EnsemblMetazoa" id="tetur09g05010.1"/>
    </source>
</evidence>
<dbReference type="HOGENOM" id="CLU_3016822_0_0_1"/>
<organism evidence="1 2">
    <name type="scientific">Tetranychus urticae</name>
    <name type="common">Two-spotted spider mite</name>
    <dbReference type="NCBI Taxonomy" id="32264"/>
    <lineage>
        <taxon>Eukaryota</taxon>
        <taxon>Metazoa</taxon>
        <taxon>Ecdysozoa</taxon>
        <taxon>Arthropoda</taxon>
        <taxon>Chelicerata</taxon>
        <taxon>Arachnida</taxon>
        <taxon>Acari</taxon>
        <taxon>Acariformes</taxon>
        <taxon>Trombidiformes</taxon>
        <taxon>Prostigmata</taxon>
        <taxon>Eleutherengona</taxon>
        <taxon>Raphignathae</taxon>
        <taxon>Tetranychoidea</taxon>
        <taxon>Tetranychidae</taxon>
        <taxon>Tetranychus</taxon>
    </lineage>
</organism>
<accession>T1KE20</accession>
<reference evidence="1" key="2">
    <citation type="submission" date="2015-06" db="UniProtKB">
        <authorList>
            <consortium name="EnsemblMetazoa"/>
        </authorList>
    </citation>
    <scope>IDENTIFICATION</scope>
</reference>
<reference evidence="2" key="1">
    <citation type="submission" date="2011-08" db="EMBL/GenBank/DDBJ databases">
        <authorList>
            <person name="Rombauts S."/>
        </authorList>
    </citation>
    <scope>NUCLEOTIDE SEQUENCE</scope>
    <source>
        <strain evidence="2">London</strain>
    </source>
</reference>
<dbReference type="EMBL" id="CAEY01002033">
    <property type="status" value="NOT_ANNOTATED_CDS"/>
    <property type="molecule type" value="Genomic_DNA"/>
</dbReference>
<protein>
    <submittedName>
        <fullName evidence="1">Uncharacterized protein</fullName>
    </submittedName>
</protein>
<proteinExistence type="predicted"/>